<feature type="region of interest" description="Disordered" evidence="4">
    <location>
        <begin position="338"/>
        <end position="358"/>
    </location>
</feature>
<dbReference type="SUPFAM" id="SSF53822">
    <property type="entry name" value="Periplasmic binding protein-like I"/>
    <property type="match status" value="1"/>
</dbReference>
<evidence type="ECO:0000256" key="3">
    <source>
        <dbReference type="ARBA" id="ARBA00023163"/>
    </source>
</evidence>
<gene>
    <name evidence="6" type="ORF">ACFSE6_13970</name>
</gene>
<evidence type="ECO:0000256" key="2">
    <source>
        <dbReference type="ARBA" id="ARBA00023125"/>
    </source>
</evidence>
<dbReference type="Pfam" id="PF00356">
    <property type="entry name" value="LacI"/>
    <property type="match status" value="1"/>
</dbReference>
<dbReference type="Gene3D" id="3.40.50.2300">
    <property type="match status" value="2"/>
</dbReference>
<dbReference type="GO" id="GO:0003677">
    <property type="term" value="F:DNA binding"/>
    <property type="evidence" value="ECO:0007669"/>
    <property type="project" value="UniProtKB-KW"/>
</dbReference>
<dbReference type="PROSITE" id="PS00356">
    <property type="entry name" value="HTH_LACI_1"/>
    <property type="match status" value="1"/>
</dbReference>
<dbReference type="Gene3D" id="1.10.260.40">
    <property type="entry name" value="lambda repressor-like DNA-binding domains"/>
    <property type="match status" value="1"/>
</dbReference>
<name>A0ABW4LA07_9MICO</name>
<proteinExistence type="predicted"/>
<dbReference type="CDD" id="cd06267">
    <property type="entry name" value="PBP1_LacI_sugar_binding-like"/>
    <property type="match status" value="1"/>
</dbReference>
<dbReference type="PANTHER" id="PTHR30146:SF109">
    <property type="entry name" value="HTH-TYPE TRANSCRIPTIONAL REGULATOR GALS"/>
    <property type="match status" value="1"/>
</dbReference>
<dbReference type="Proteomes" id="UP001597277">
    <property type="component" value="Unassembled WGS sequence"/>
</dbReference>
<dbReference type="Pfam" id="PF00532">
    <property type="entry name" value="Peripla_BP_1"/>
    <property type="match status" value="1"/>
</dbReference>
<dbReference type="EMBL" id="JBHUEE010000007">
    <property type="protein sequence ID" value="MFD1718949.1"/>
    <property type="molecule type" value="Genomic_DNA"/>
</dbReference>
<keyword evidence="3" id="KW-0804">Transcription</keyword>
<sequence length="358" mass="39141">MAGPEEKHENASPRSLPTISDVARHAGVSPMTVSRVLSGGHHVSAAMQRKVENSVRALGYRRNESARSLRPGHRSGLVGVVVTNLTNPYYAEVLDGIGEILGEENRRVVFGTSHEDFEEEARLVADFVGRQAEGLIVVPSGGSAEHLLPEQRHGVPLVFASRRQEGVDVDAVLVDDVRGAEEVTRLLLDEGHRRIAFMGNALSVFTGQRRYEGFERAHLAKGVPVLPDLVRRGQQDVHAAGLTAHELLALPEPPTAIFSANNRNMIGVIKALYDVGRERGVDMFARVRLAGFDTFDLEELVPGDLSIVTHDARELGRTAAELLLSRLQGKRVDRPSRTIELPSSIRTRRRGEAPLAQA</sequence>
<feature type="domain" description="HTH lacI-type" evidence="5">
    <location>
        <begin position="17"/>
        <end position="71"/>
    </location>
</feature>
<dbReference type="SMART" id="SM00354">
    <property type="entry name" value="HTH_LACI"/>
    <property type="match status" value="1"/>
</dbReference>
<dbReference type="PANTHER" id="PTHR30146">
    <property type="entry name" value="LACI-RELATED TRANSCRIPTIONAL REPRESSOR"/>
    <property type="match status" value="1"/>
</dbReference>
<evidence type="ECO:0000256" key="1">
    <source>
        <dbReference type="ARBA" id="ARBA00023015"/>
    </source>
</evidence>
<evidence type="ECO:0000256" key="4">
    <source>
        <dbReference type="SAM" id="MobiDB-lite"/>
    </source>
</evidence>
<dbReference type="PROSITE" id="PS50932">
    <property type="entry name" value="HTH_LACI_2"/>
    <property type="match status" value="1"/>
</dbReference>
<dbReference type="SUPFAM" id="SSF47413">
    <property type="entry name" value="lambda repressor-like DNA-binding domains"/>
    <property type="match status" value="1"/>
</dbReference>
<accession>A0ABW4LA07</accession>
<dbReference type="RefSeq" id="WP_388008254.1">
    <property type="nucleotide sequence ID" value="NZ_JBHUEE010000007.1"/>
</dbReference>
<keyword evidence="1" id="KW-0805">Transcription regulation</keyword>
<evidence type="ECO:0000313" key="7">
    <source>
        <dbReference type="Proteomes" id="UP001597277"/>
    </source>
</evidence>
<evidence type="ECO:0000313" key="6">
    <source>
        <dbReference type="EMBL" id="MFD1718949.1"/>
    </source>
</evidence>
<dbReference type="InterPro" id="IPR001761">
    <property type="entry name" value="Peripla_BP/Lac1_sug-bd_dom"/>
</dbReference>
<comment type="caution">
    <text evidence="6">The sequence shown here is derived from an EMBL/GenBank/DDBJ whole genome shotgun (WGS) entry which is preliminary data.</text>
</comment>
<reference evidence="7" key="1">
    <citation type="journal article" date="2019" name="Int. J. Syst. Evol. Microbiol.">
        <title>The Global Catalogue of Microorganisms (GCM) 10K type strain sequencing project: providing services to taxonomists for standard genome sequencing and annotation.</title>
        <authorList>
            <consortium name="The Broad Institute Genomics Platform"/>
            <consortium name="The Broad Institute Genome Sequencing Center for Infectious Disease"/>
            <person name="Wu L."/>
            <person name="Ma J."/>
        </authorList>
    </citation>
    <scope>NUCLEOTIDE SEQUENCE [LARGE SCALE GENOMIC DNA]</scope>
    <source>
        <strain evidence="7">JCM 17130</strain>
    </source>
</reference>
<evidence type="ECO:0000259" key="5">
    <source>
        <dbReference type="PROSITE" id="PS50932"/>
    </source>
</evidence>
<keyword evidence="7" id="KW-1185">Reference proteome</keyword>
<keyword evidence="2 6" id="KW-0238">DNA-binding</keyword>
<dbReference type="InterPro" id="IPR010982">
    <property type="entry name" value="Lambda_DNA-bd_dom_sf"/>
</dbReference>
<protein>
    <submittedName>
        <fullName evidence="6">LacI family DNA-binding transcriptional regulator</fullName>
    </submittedName>
</protein>
<dbReference type="InterPro" id="IPR028082">
    <property type="entry name" value="Peripla_BP_I"/>
</dbReference>
<organism evidence="6 7">
    <name type="scientific">Georgenia deserti</name>
    <dbReference type="NCBI Taxonomy" id="2093781"/>
    <lineage>
        <taxon>Bacteria</taxon>
        <taxon>Bacillati</taxon>
        <taxon>Actinomycetota</taxon>
        <taxon>Actinomycetes</taxon>
        <taxon>Micrococcales</taxon>
        <taxon>Bogoriellaceae</taxon>
        <taxon>Georgenia</taxon>
    </lineage>
</organism>
<dbReference type="InterPro" id="IPR000843">
    <property type="entry name" value="HTH_LacI"/>
</dbReference>
<dbReference type="CDD" id="cd01392">
    <property type="entry name" value="HTH_LacI"/>
    <property type="match status" value="1"/>
</dbReference>